<dbReference type="GO" id="GO:1990592">
    <property type="term" value="P:protein K69-linked ufmylation"/>
    <property type="evidence" value="ECO:0007669"/>
    <property type="project" value="TreeGrafter"/>
</dbReference>
<evidence type="ECO:0000313" key="8">
    <source>
        <dbReference type="Proteomes" id="UP000717515"/>
    </source>
</evidence>
<evidence type="ECO:0000256" key="3">
    <source>
        <dbReference type="ARBA" id="ARBA00022786"/>
    </source>
</evidence>
<dbReference type="GO" id="GO:0005789">
    <property type="term" value="C:endoplasmic reticulum membrane"/>
    <property type="evidence" value="ECO:0007669"/>
    <property type="project" value="TreeGrafter"/>
</dbReference>
<proteinExistence type="inferred from homology"/>
<feature type="domain" description="E3 UFM1-protein ligase 1-like" evidence="5">
    <location>
        <begin position="544"/>
        <end position="615"/>
    </location>
</feature>
<reference evidence="7" key="1">
    <citation type="submission" date="2021-07" db="EMBL/GenBank/DDBJ databases">
        <title>Draft genome of Mortierella alpina, strain LL118, isolated from an aspen leaf litter sample.</title>
        <authorList>
            <person name="Yang S."/>
            <person name="Vinatzer B.A."/>
        </authorList>
    </citation>
    <scope>NUCLEOTIDE SEQUENCE</scope>
    <source>
        <strain evidence="7">LL118</strain>
    </source>
</reference>
<gene>
    <name evidence="7" type="ORF">KVV02_000503</name>
</gene>
<keyword evidence="2" id="KW-0808">Transferase</keyword>
<dbReference type="AlphaFoldDB" id="A0A9P8A6T1"/>
<dbReference type="InterPro" id="IPR056580">
    <property type="entry name" value="Ufl1_dom"/>
</dbReference>
<keyword evidence="3" id="KW-0833">Ubl conjugation pathway</keyword>
<evidence type="ECO:0000256" key="1">
    <source>
        <dbReference type="ARBA" id="ARBA00010789"/>
    </source>
</evidence>
<dbReference type="InterPro" id="IPR018611">
    <property type="entry name" value="Ufl1"/>
</dbReference>
<protein>
    <submittedName>
        <fullName evidence="7">Uncharacterized protein</fullName>
    </submittedName>
</protein>
<evidence type="ECO:0000259" key="6">
    <source>
        <dbReference type="Pfam" id="PF25041"/>
    </source>
</evidence>
<dbReference type="GO" id="GO:0032434">
    <property type="term" value="P:regulation of proteasomal ubiquitin-dependent protein catabolic process"/>
    <property type="evidence" value="ECO:0007669"/>
    <property type="project" value="TreeGrafter"/>
</dbReference>
<dbReference type="Pfam" id="PF09743">
    <property type="entry name" value="E3_UFM1_ligase"/>
    <property type="match status" value="1"/>
</dbReference>
<dbReference type="GO" id="GO:0061666">
    <property type="term" value="F:UFM1 ligase activity"/>
    <property type="evidence" value="ECO:0007669"/>
    <property type="project" value="InterPro"/>
</dbReference>
<dbReference type="Pfam" id="PF25041">
    <property type="entry name" value="UFL1_C"/>
    <property type="match status" value="1"/>
</dbReference>
<comment type="similarity">
    <text evidence="1">Belongs to the UFL1 family.</text>
</comment>
<dbReference type="Pfam" id="PF23659">
    <property type="entry name" value="UFL1"/>
    <property type="match status" value="1"/>
</dbReference>
<evidence type="ECO:0000259" key="5">
    <source>
        <dbReference type="Pfam" id="PF23659"/>
    </source>
</evidence>
<dbReference type="PANTHER" id="PTHR31057:SF0">
    <property type="entry name" value="E3 UFM1-PROTEIN LIGASE 1"/>
    <property type="match status" value="1"/>
</dbReference>
<dbReference type="PANTHER" id="PTHR31057">
    <property type="entry name" value="E3 UFM1-PROTEIN LIGASE 1"/>
    <property type="match status" value="1"/>
</dbReference>
<evidence type="ECO:0000313" key="7">
    <source>
        <dbReference type="EMBL" id="KAG9324994.1"/>
    </source>
</evidence>
<dbReference type="Pfam" id="PF25870">
    <property type="entry name" value="WHD_UFL1_5th"/>
    <property type="match status" value="1"/>
</dbReference>
<comment type="caution">
    <text evidence="7">The sequence shown here is derived from an EMBL/GenBank/DDBJ whole genome shotgun (WGS) entry which is preliminary data.</text>
</comment>
<evidence type="ECO:0000256" key="2">
    <source>
        <dbReference type="ARBA" id="ARBA00022679"/>
    </source>
</evidence>
<organism evidence="7 8">
    <name type="scientific">Mortierella alpina</name>
    <name type="common">Oleaginous fungus</name>
    <name type="synonym">Mortierella renispora</name>
    <dbReference type="NCBI Taxonomy" id="64518"/>
    <lineage>
        <taxon>Eukaryota</taxon>
        <taxon>Fungi</taxon>
        <taxon>Fungi incertae sedis</taxon>
        <taxon>Mucoromycota</taxon>
        <taxon>Mortierellomycotina</taxon>
        <taxon>Mortierellomycetes</taxon>
        <taxon>Mortierellales</taxon>
        <taxon>Mortierellaceae</taxon>
        <taxon>Mortierella</taxon>
    </lineage>
</organism>
<evidence type="ECO:0000259" key="4">
    <source>
        <dbReference type="Pfam" id="PF09743"/>
    </source>
</evidence>
<dbReference type="EMBL" id="JAIFTL010000051">
    <property type="protein sequence ID" value="KAG9324994.1"/>
    <property type="molecule type" value="Genomic_DNA"/>
</dbReference>
<accession>A0A9P8A6T1</accession>
<dbReference type="InterPro" id="IPR056761">
    <property type="entry name" value="Ufl1-like_C"/>
</dbReference>
<sequence length="831" mass="92753">MASTLWKTLFGTANNPEDLKSPASLSDEACGDLVHSLVRLGCLVNLAASLDGKSFITHEQLRKEIAFQLEKRNGRVSLLDLPKTLNANLSDIQGRVLELIRSHAGTILQVQDELLKVEYLEKLALQLKDELNERGYLTVADMCRKHKLGIDFMRQFLRDRVGTDIPGQWDSVDRGLVIAPWFLEQEMSKLLKSLEQLQEPTSLQILRLKHVVQDQLFSGLCDMLLKDPRLPGVFKGTGDQGTFVPRPYKQQQTEWVETFFRNNKFIELDAMKKHGVSDPKAYISANHPTSFLLETHIVSESIWSVVDASVEDTISNLSWIDIKPLLPSPLTKDDLASLLRQLPSLAEPTSRIPIAPDQDHSLTGFGGSPPQATIVVQDSIVVTSGQLQKCLLRMAPLLDSKVKALISWRLSFGDNELMEMPDQTFEPHSSLKVLVDQATATLERKSSRSTKAQGGKEAGMKKKKQLQDFLTMQDVKDEINKLEPDFDPALVNAVAGILYRDLLQNLKDRNRSAVLNQASEDEEPEMEAVEKSDGGVAAASVLTSVRTLSKRIDLSCRGVEVFEDVVVKNSLSKHLLQSLCVELLDLVLLHFADPAHLGSPPSPSLKVSEGAQVAKGRLLESYKKQFSRGETPLGGPQPFRISTDDAVMLMEYLPQDAVDPFNRMRKLTAGSGKHKSLVEYMDHWALLVKNTKFTPSTSDDSQVLADHMEELDHNLKGIKPQSEPALMLHIVTLITFQRWTGRMLHASGKYVPRILRQLRISFEQRQQQLSAIQSARDDAAPEQLDLLDKMLSSVLSNAKQQSSEEATQDEQNSQSLWQSVFNLGVKLSSQS</sequence>
<feature type="domain" description="E3 UFM1-protein ligase 1-like N-terminal" evidence="4">
    <location>
        <begin position="21"/>
        <end position="283"/>
    </location>
</feature>
<dbReference type="Proteomes" id="UP000717515">
    <property type="component" value="Unassembled WGS sequence"/>
</dbReference>
<feature type="domain" description="E3 UFM1-protein ligase-like C-terminal" evidence="6">
    <location>
        <begin position="702"/>
        <end position="769"/>
    </location>
</feature>
<dbReference type="InterPro" id="IPR056579">
    <property type="entry name" value="Ufl1_N"/>
</dbReference>
<dbReference type="GO" id="GO:0034976">
    <property type="term" value="P:response to endoplasmic reticulum stress"/>
    <property type="evidence" value="ECO:0007669"/>
    <property type="project" value="TreeGrafter"/>
</dbReference>
<name>A0A9P8A6T1_MORAP</name>